<proteinExistence type="predicted"/>
<organism evidence="1">
    <name type="scientific">marine metagenome</name>
    <dbReference type="NCBI Taxonomy" id="408172"/>
    <lineage>
        <taxon>unclassified sequences</taxon>
        <taxon>metagenomes</taxon>
        <taxon>ecological metagenomes</taxon>
    </lineage>
</organism>
<sequence>MKRRTFLKITGATAATVALTASGVLVCGE</sequence>
<name>A0A381YX35_9ZZZZ</name>
<evidence type="ECO:0000313" key="1">
    <source>
        <dbReference type="EMBL" id="SVA81606.1"/>
    </source>
</evidence>
<dbReference type="EMBL" id="UINC01019287">
    <property type="protein sequence ID" value="SVA81606.1"/>
    <property type="molecule type" value="Genomic_DNA"/>
</dbReference>
<dbReference type="Pfam" id="PF10518">
    <property type="entry name" value="TAT_signal"/>
    <property type="match status" value="1"/>
</dbReference>
<dbReference type="AlphaFoldDB" id="A0A381YX35"/>
<gene>
    <name evidence="1" type="ORF">METZ01_LOCUS134460</name>
</gene>
<dbReference type="NCBIfam" id="TIGR01409">
    <property type="entry name" value="TAT_signal_seq"/>
    <property type="match status" value="1"/>
</dbReference>
<dbReference type="InterPro" id="IPR019546">
    <property type="entry name" value="TAT_signal_bac_arc"/>
</dbReference>
<reference evidence="1" key="1">
    <citation type="submission" date="2018-05" db="EMBL/GenBank/DDBJ databases">
        <authorList>
            <person name="Lanie J.A."/>
            <person name="Ng W.-L."/>
            <person name="Kazmierczak K.M."/>
            <person name="Andrzejewski T.M."/>
            <person name="Davidsen T.M."/>
            <person name="Wayne K.J."/>
            <person name="Tettelin H."/>
            <person name="Glass J.I."/>
            <person name="Rusch D."/>
            <person name="Podicherti R."/>
            <person name="Tsui H.-C.T."/>
            <person name="Winkler M.E."/>
        </authorList>
    </citation>
    <scope>NUCLEOTIDE SEQUENCE</scope>
</reference>
<accession>A0A381YX35</accession>
<protein>
    <submittedName>
        <fullName evidence="1">Uncharacterized protein</fullName>
    </submittedName>
</protein>